<dbReference type="PANTHER" id="PTHR24223:SF456">
    <property type="entry name" value="MULTIDRUG RESISTANCE-ASSOCIATED PROTEIN LETHAL(2)03659"/>
    <property type="match status" value="1"/>
</dbReference>
<evidence type="ECO:0000256" key="9">
    <source>
        <dbReference type="SAM" id="MobiDB-lite"/>
    </source>
</evidence>
<evidence type="ECO:0000259" key="11">
    <source>
        <dbReference type="PROSITE" id="PS50929"/>
    </source>
</evidence>
<name>A0A433SJ63_ELYCH</name>
<gene>
    <name evidence="12" type="ORF">EGW08_023192</name>
</gene>
<protein>
    <recommendedName>
        <fullName evidence="11">ABC transmembrane type-1 domain-containing protein</fullName>
    </recommendedName>
</protein>
<evidence type="ECO:0000256" key="8">
    <source>
        <dbReference type="ARBA" id="ARBA00023136"/>
    </source>
</evidence>
<feature type="non-terminal residue" evidence="12">
    <location>
        <position position="649"/>
    </location>
</feature>
<dbReference type="OrthoDB" id="6500128at2759"/>
<dbReference type="GO" id="GO:0016887">
    <property type="term" value="F:ATP hydrolysis activity"/>
    <property type="evidence" value="ECO:0007669"/>
    <property type="project" value="InterPro"/>
</dbReference>
<feature type="transmembrane region" description="Helical" evidence="10">
    <location>
        <begin position="455"/>
        <end position="473"/>
    </location>
</feature>
<dbReference type="STRING" id="188477.A0A433SJ63"/>
<keyword evidence="6" id="KW-0067">ATP-binding</keyword>
<evidence type="ECO:0000256" key="10">
    <source>
        <dbReference type="SAM" id="Phobius"/>
    </source>
</evidence>
<dbReference type="EMBL" id="RQTK01001854">
    <property type="protein sequence ID" value="RUS69049.1"/>
    <property type="molecule type" value="Genomic_DNA"/>
</dbReference>
<dbReference type="Gene3D" id="3.40.50.300">
    <property type="entry name" value="P-loop containing nucleotide triphosphate hydrolases"/>
    <property type="match status" value="2"/>
</dbReference>
<sequence length="649" mass="71760">DLSILPKGDATLIGDRGVNLSGGQKARVSLARALYMDADIYLLDDPLAAVDTAVGKHIFDKCIMKYLKDKPRILVTHQVQLLPVADNIVILSQGHVVGQGSFAELSRSGVDFSELRKLSEEENPEIVNPNQHPQCDEKTSATVSESKLSRADSVTSQDSLGAKYVPDSVTLPEEEERETGAIDAQVFKSYFKAGAGVLRLVALIFSVLLTQSFYTMSDWWLARWANKVEDELAAVGSLSDPNTTSAGGVLSTTHSAMEGVDTYFNLYVYAALIAGLLACSFIRVFIFFSIAVPAGEKLHNLMFARSLRATMAFFDTNPVGRVLNRFSKDIGQIDDRLPWTMFEVIQSSLLSMAIVLTTAVLNPWVLIAEIPLLVLFLMLRRYYVQTSRSVKRLEGTTRSPVFSHVSASLQGLHTIRAMHMEHKLTAEFDAHQDLHTEAWFLFLTTSRWFGTRIEWLSIAFTASVVYCSVLAAGSLDPGYVGLSVVYTMNLMGRFQWAVRQSVELENQMISVERVLQYTRLPIEADLESKTEHKPSDTWPSCGSLQAKGVSLQYSNSAPFVLRDISFDIKGGEKIGIVGRTGAGKSSLITTLFRLAEPEGELTIDGVSIHRLGLHDLRQAISIIPQDPVLFTGSVRRNLDPFDEYSDSQL</sequence>
<dbReference type="FunFam" id="1.20.1560.10:FF:000014">
    <property type="entry name" value="Multidrug resistance-associated protein member 4"/>
    <property type="match status" value="1"/>
</dbReference>
<dbReference type="Proteomes" id="UP000271974">
    <property type="component" value="Unassembled WGS sequence"/>
</dbReference>
<keyword evidence="8 10" id="KW-0472">Membrane</keyword>
<dbReference type="PANTHER" id="PTHR24223">
    <property type="entry name" value="ATP-BINDING CASSETTE SUB-FAMILY C"/>
    <property type="match status" value="1"/>
</dbReference>
<comment type="subcellular location">
    <subcellularLocation>
        <location evidence="1">Membrane</location>
        <topology evidence="1">Multi-pass membrane protein</topology>
    </subcellularLocation>
</comment>
<dbReference type="Gene3D" id="1.20.1560.10">
    <property type="entry name" value="ABC transporter type 1, transmembrane domain"/>
    <property type="match status" value="1"/>
</dbReference>
<dbReference type="PRINTS" id="PR01851">
    <property type="entry name" value="CYSFIBREGLTR"/>
</dbReference>
<evidence type="ECO:0000256" key="4">
    <source>
        <dbReference type="ARBA" id="ARBA00022692"/>
    </source>
</evidence>
<dbReference type="InterPro" id="IPR036640">
    <property type="entry name" value="ABC1_TM_sf"/>
</dbReference>
<evidence type="ECO:0000256" key="1">
    <source>
        <dbReference type="ARBA" id="ARBA00004141"/>
    </source>
</evidence>
<dbReference type="PROSITE" id="PS50929">
    <property type="entry name" value="ABC_TM1F"/>
    <property type="match status" value="1"/>
</dbReference>
<dbReference type="AlphaFoldDB" id="A0A433SJ63"/>
<evidence type="ECO:0000256" key="3">
    <source>
        <dbReference type="ARBA" id="ARBA00022448"/>
    </source>
</evidence>
<dbReference type="GO" id="GO:0140359">
    <property type="term" value="F:ABC-type transporter activity"/>
    <property type="evidence" value="ECO:0007669"/>
    <property type="project" value="InterPro"/>
</dbReference>
<evidence type="ECO:0000256" key="2">
    <source>
        <dbReference type="ARBA" id="ARBA00009726"/>
    </source>
</evidence>
<keyword evidence="3" id="KW-0813">Transport</keyword>
<evidence type="ECO:0000256" key="7">
    <source>
        <dbReference type="ARBA" id="ARBA00022989"/>
    </source>
</evidence>
<feature type="transmembrane region" description="Helical" evidence="10">
    <location>
        <begin position="266"/>
        <end position="292"/>
    </location>
</feature>
<evidence type="ECO:0000313" key="12">
    <source>
        <dbReference type="EMBL" id="RUS69049.1"/>
    </source>
</evidence>
<feature type="transmembrane region" description="Helical" evidence="10">
    <location>
        <begin position="197"/>
        <end position="214"/>
    </location>
</feature>
<feature type="domain" description="ABC transmembrane type-1" evidence="11">
    <location>
        <begin position="201"/>
        <end position="506"/>
    </location>
</feature>
<dbReference type="GO" id="GO:0005254">
    <property type="term" value="F:chloride channel activity"/>
    <property type="evidence" value="ECO:0007669"/>
    <property type="project" value="InterPro"/>
</dbReference>
<dbReference type="SUPFAM" id="SSF52540">
    <property type="entry name" value="P-loop containing nucleoside triphosphate hydrolases"/>
    <property type="match status" value="2"/>
</dbReference>
<accession>A0A433SJ63</accession>
<keyword evidence="13" id="KW-1185">Reference proteome</keyword>
<feature type="region of interest" description="Disordered" evidence="9">
    <location>
        <begin position="120"/>
        <end position="148"/>
    </location>
</feature>
<reference evidence="12 13" key="1">
    <citation type="submission" date="2019-01" db="EMBL/GenBank/DDBJ databases">
        <title>A draft genome assembly of the solar-powered sea slug Elysia chlorotica.</title>
        <authorList>
            <person name="Cai H."/>
            <person name="Li Q."/>
            <person name="Fang X."/>
            <person name="Li J."/>
            <person name="Curtis N.E."/>
            <person name="Altenburger A."/>
            <person name="Shibata T."/>
            <person name="Feng M."/>
            <person name="Maeda T."/>
            <person name="Schwartz J.A."/>
            <person name="Shigenobu S."/>
            <person name="Lundholm N."/>
            <person name="Nishiyama T."/>
            <person name="Yang H."/>
            <person name="Hasebe M."/>
            <person name="Li S."/>
            <person name="Pierce S.K."/>
            <person name="Wang J."/>
        </authorList>
    </citation>
    <scope>NUCLEOTIDE SEQUENCE [LARGE SCALE GENOMIC DNA]</scope>
    <source>
        <strain evidence="12">EC2010</strain>
        <tissue evidence="12">Whole organism of an adult</tissue>
    </source>
</reference>
<keyword evidence="5" id="KW-0547">Nucleotide-binding</keyword>
<dbReference type="GO" id="GO:0016020">
    <property type="term" value="C:membrane"/>
    <property type="evidence" value="ECO:0007669"/>
    <property type="project" value="UniProtKB-SubCell"/>
</dbReference>
<dbReference type="InterPro" id="IPR011527">
    <property type="entry name" value="ABC1_TM_dom"/>
</dbReference>
<evidence type="ECO:0000256" key="5">
    <source>
        <dbReference type="ARBA" id="ARBA00022741"/>
    </source>
</evidence>
<comment type="caution">
    <text evidence="12">The sequence shown here is derived from an EMBL/GenBank/DDBJ whole genome shotgun (WGS) entry which is preliminary data.</text>
</comment>
<dbReference type="InterPro" id="IPR003439">
    <property type="entry name" value="ABC_transporter-like_ATP-bd"/>
</dbReference>
<keyword evidence="4 10" id="KW-0812">Transmembrane</keyword>
<keyword evidence="7 10" id="KW-1133">Transmembrane helix</keyword>
<proteinExistence type="inferred from homology"/>
<feature type="non-terminal residue" evidence="12">
    <location>
        <position position="1"/>
    </location>
</feature>
<evidence type="ECO:0000313" key="13">
    <source>
        <dbReference type="Proteomes" id="UP000271974"/>
    </source>
</evidence>
<dbReference type="InterPro" id="IPR009147">
    <property type="entry name" value="CFTR/ABCC7"/>
</dbReference>
<dbReference type="GO" id="GO:0005524">
    <property type="term" value="F:ATP binding"/>
    <property type="evidence" value="ECO:0007669"/>
    <property type="project" value="UniProtKB-KW"/>
</dbReference>
<evidence type="ECO:0000256" key="6">
    <source>
        <dbReference type="ARBA" id="ARBA00022840"/>
    </source>
</evidence>
<dbReference type="InterPro" id="IPR050173">
    <property type="entry name" value="ABC_transporter_C-like"/>
</dbReference>
<dbReference type="InterPro" id="IPR027417">
    <property type="entry name" value="P-loop_NTPase"/>
</dbReference>
<feature type="transmembrane region" description="Helical" evidence="10">
    <location>
        <begin position="364"/>
        <end position="383"/>
    </location>
</feature>
<comment type="similarity">
    <text evidence="2">Belongs to the ABC transporter superfamily. ABCC family. Conjugate transporter (TC 3.A.1.208) subfamily.</text>
</comment>
<dbReference type="Pfam" id="PF00005">
    <property type="entry name" value="ABC_tran"/>
    <property type="match status" value="2"/>
</dbReference>
<dbReference type="SUPFAM" id="SSF90123">
    <property type="entry name" value="ABC transporter transmembrane region"/>
    <property type="match status" value="1"/>
</dbReference>
<dbReference type="Pfam" id="PF00664">
    <property type="entry name" value="ABC_membrane"/>
    <property type="match status" value="1"/>
</dbReference>
<organism evidence="12 13">
    <name type="scientific">Elysia chlorotica</name>
    <name type="common">Eastern emerald elysia</name>
    <name type="synonym">Sea slug</name>
    <dbReference type="NCBI Taxonomy" id="188477"/>
    <lineage>
        <taxon>Eukaryota</taxon>
        <taxon>Metazoa</taxon>
        <taxon>Spiralia</taxon>
        <taxon>Lophotrochozoa</taxon>
        <taxon>Mollusca</taxon>
        <taxon>Gastropoda</taxon>
        <taxon>Heterobranchia</taxon>
        <taxon>Euthyneura</taxon>
        <taxon>Panpulmonata</taxon>
        <taxon>Sacoglossa</taxon>
        <taxon>Placobranchoidea</taxon>
        <taxon>Plakobranchidae</taxon>
        <taxon>Elysia</taxon>
    </lineage>
</organism>